<dbReference type="Proteomes" id="UP000190539">
    <property type="component" value="Unassembled WGS sequence"/>
</dbReference>
<dbReference type="STRING" id="83656.B1H18_23440"/>
<comment type="caution">
    <text evidence="2">The sequence shown here is derived from an EMBL/GenBank/DDBJ whole genome shotgun (WGS) entry which is preliminary data.</text>
</comment>
<gene>
    <name evidence="2" type="ORF">B1H18_23440</name>
</gene>
<accession>A0A1V4A4Y6</accession>
<sequence>MDRPTDIADLDPAMNPPTRGKEAPRVPAFTGFPTGIEGHADNHAERELRQMSARLHTVTGLP</sequence>
<dbReference type="AlphaFoldDB" id="A0A1V4A4Y6"/>
<evidence type="ECO:0000313" key="3">
    <source>
        <dbReference type="Proteomes" id="UP000190539"/>
    </source>
</evidence>
<organism evidence="2 3">
    <name type="scientific">Streptomyces tsukubensis</name>
    <dbReference type="NCBI Taxonomy" id="83656"/>
    <lineage>
        <taxon>Bacteria</taxon>
        <taxon>Bacillati</taxon>
        <taxon>Actinomycetota</taxon>
        <taxon>Actinomycetes</taxon>
        <taxon>Kitasatosporales</taxon>
        <taxon>Streptomycetaceae</taxon>
        <taxon>Streptomyces</taxon>
    </lineage>
</organism>
<feature type="region of interest" description="Disordered" evidence="1">
    <location>
        <begin position="1"/>
        <end position="39"/>
    </location>
</feature>
<proteinExistence type="predicted"/>
<reference evidence="2 3" key="1">
    <citation type="submission" date="2017-02" db="EMBL/GenBank/DDBJ databases">
        <title>Draft Genome Sequence of Streptomyces tsukubaensis F601, a Producer of the immunosuppressant tacrolimus FK506.</title>
        <authorList>
            <person name="Zong G."/>
            <person name="Zhong C."/>
            <person name="Fu J."/>
            <person name="Qin R."/>
            <person name="Cao G."/>
        </authorList>
    </citation>
    <scope>NUCLEOTIDE SEQUENCE [LARGE SCALE GENOMIC DNA]</scope>
    <source>
        <strain evidence="2 3">F601</strain>
    </source>
</reference>
<protein>
    <submittedName>
        <fullName evidence="2">Uncharacterized protein</fullName>
    </submittedName>
</protein>
<evidence type="ECO:0000313" key="2">
    <source>
        <dbReference type="EMBL" id="OON75120.1"/>
    </source>
</evidence>
<dbReference type="EMBL" id="MVFC01000024">
    <property type="protein sequence ID" value="OON75120.1"/>
    <property type="molecule type" value="Genomic_DNA"/>
</dbReference>
<name>A0A1V4A4Y6_9ACTN</name>
<evidence type="ECO:0000256" key="1">
    <source>
        <dbReference type="SAM" id="MobiDB-lite"/>
    </source>
</evidence>
<keyword evidence="3" id="KW-1185">Reference proteome</keyword>